<protein>
    <submittedName>
        <fullName evidence="2">Uncharacterized protein</fullName>
    </submittedName>
</protein>
<reference evidence="2" key="3">
    <citation type="submission" date="2025-09" db="UniProtKB">
        <authorList>
            <consortium name="Ensembl"/>
        </authorList>
    </citation>
    <scope>IDENTIFICATION</scope>
</reference>
<evidence type="ECO:0000313" key="3">
    <source>
        <dbReference type="Proteomes" id="UP000028761"/>
    </source>
</evidence>
<dbReference type="AlphaFoldDB" id="A0A8I5P085"/>
<feature type="compositionally biased region" description="Basic residues" evidence="1">
    <location>
        <begin position="33"/>
        <end position="45"/>
    </location>
</feature>
<sequence length="425" mass="45299">MMSPAVHPWTWKLGASSDLPSSASSGDVSPGHAGHRHLPPRRRARAGSTRTLRGTAGLFCLHTHLHDPASRTPVTLQDDEEAIAGSSPTENTELSAASKTVASPIKEMQTETRDRPHPSPPAQIKTPDNRRCQPGRWERAQHLAGVGSRTDTDASRGQVGRPGQSPEETWPLSSQNLPGIRLTPREAWGAQVCGELGKPENASMSAGRERESKLGSVSQPAATEGKNRAGPRSHPVKDTRKISSSSQDAPAIPKLAACRSLGSHLKGTVVPSGSDIGQFHLLSTFLFLRQGLTLSPRLKGSGVISAHCNLHLPGSSNSHASASRVAGITGVCHHAWLIFCIFSRDGGSHHVGQAGLEFLTSSDLLTSVSQSAEITSMSHHTQPFFFFFLRQSLVLSPRLECSGTISAHYNLRLLDSSNSPASASK</sequence>
<feature type="compositionally biased region" description="Polar residues" evidence="1">
    <location>
        <begin position="86"/>
        <end position="101"/>
    </location>
</feature>
<feature type="region of interest" description="Disordered" evidence="1">
    <location>
        <begin position="17"/>
        <end position="49"/>
    </location>
</feature>
<name>A0A8I5P085_PAPAN</name>
<dbReference type="PRINTS" id="PR02045">
    <property type="entry name" value="F138DOMAIN"/>
</dbReference>
<dbReference type="Ensembl" id="ENSPANT00000075038.1">
    <property type="protein sequence ID" value="ENSPANP00000061119.1"/>
    <property type="gene ID" value="ENSPANG00000041760.1"/>
</dbReference>
<reference evidence="2 3" key="1">
    <citation type="submission" date="2012-03" db="EMBL/GenBank/DDBJ databases">
        <title>Whole Genome Assembly of Papio anubis.</title>
        <authorList>
            <person name="Liu Y.L."/>
            <person name="Abraham K.A."/>
            <person name="Akbar H.A."/>
            <person name="Ali S.A."/>
            <person name="Anosike U.A."/>
            <person name="Aqrawi P.A."/>
            <person name="Arias F.A."/>
            <person name="Attaway T.A."/>
            <person name="Awwad R.A."/>
            <person name="Babu C.B."/>
            <person name="Bandaranaike D.B."/>
            <person name="Battles P.B."/>
            <person name="Bell A.B."/>
            <person name="Beltran B.B."/>
            <person name="Berhane-Mersha D.B."/>
            <person name="Bess C.B."/>
            <person name="Bickham C.B."/>
            <person name="Bolden T.B."/>
            <person name="Carter K.C."/>
            <person name="Chau D.C."/>
            <person name="Chavez A.C."/>
            <person name="Clerc-Blankenburg K.C."/>
            <person name="Coyle M.C."/>
            <person name="Dao M.D."/>
            <person name="Davila M.L.D."/>
            <person name="Davy-Carroll L.D."/>
            <person name="Denson S.D."/>
            <person name="Dinh H.D."/>
            <person name="Fernandez S.F."/>
            <person name="Fernando P.F."/>
            <person name="Forbes L.F."/>
            <person name="Francis C.F."/>
            <person name="Francisco L.F."/>
            <person name="Fu Q.F."/>
            <person name="Garcia-Iii R.G."/>
            <person name="Garrett T.G."/>
            <person name="Gross S.G."/>
            <person name="Gubbala S.G."/>
            <person name="Hirani K.H."/>
            <person name="Hogues M.H."/>
            <person name="Hollins B.H."/>
            <person name="Jackson L.J."/>
            <person name="Javaid M.J."/>
            <person name="Jhangiani S.J."/>
            <person name="Johnson A.J."/>
            <person name="Johnson B.J."/>
            <person name="Jones J.J."/>
            <person name="Joshi V.J."/>
            <person name="Kalu J.K."/>
            <person name="Khan N.K."/>
            <person name="Korchina V.K."/>
            <person name="Kovar C.K."/>
            <person name="Lago L.L."/>
            <person name="Lara F.L."/>
            <person name="Le T.-K.L."/>
            <person name="Lee S.L."/>
            <person name="Legall-Iii F.L."/>
            <person name="Lemon S.L."/>
            <person name="Liu J.L."/>
            <person name="Liu Y.-S.L."/>
            <person name="Liyanage D.L."/>
            <person name="Lopez J.L."/>
            <person name="Lorensuhewa L.L."/>
            <person name="Mata R.M."/>
            <person name="Mathew T.M."/>
            <person name="Mercado C.M."/>
            <person name="Mercado I.M."/>
            <person name="Morales K.M."/>
            <person name="Morgan M.M."/>
            <person name="Munidasa M.M."/>
            <person name="Ngo D.N."/>
            <person name="Nguyen L.N."/>
            <person name="Nguyen T.N."/>
            <person name="Nguyen N.N."/>
            <person name="Obregon M.O."/>
            <person name="Okwuonu G.O."/>
            <person name="Ongeri F.O."/>
            <person name="Onwere C.O."/>
            <person name="Osifeso I.O."/>
            <person name="Parra A.P."/>
            <person name="Patil S.P."/>
            <person name="Perez A.P."/>
            <person name="Perez Y.P."/>
            <person name="Pham C.P."/>
            <person name="Pu L.-L.P."/>
            <person name="Puazo M.P."/>
            <person name="Quiroz J.Q."/>
            <person name="Rouhana J.R."/>
            <person name="Ruiz M.R."/>
            <person name="Ruiz S.-J.R."/>
            <person name="Saada N.S."/>
            <person name="Santibanez J.S."/>
            <person name="Scheel M.S."/>
            <person name="Schneider B.S."/>
            <person name="Simmons D.S."/>
            <person name="Sisson I.S."/>
            <person name="Tang L.-Y.T."/>
            <person name="Thornton R.T."/>
            <person name="Tisius J.T."/>
            <person name="Toledanes G.T."/>
            <person name="Trejos Z.T."/>
            <person name="Usmani K.U."/>
            <person name="Varghese R.V."/>
            <person name="Vattathil S.V."/>
            <person name="Vee V.V."/>
            <person name="Walker D.W."/>
            <person name="Weissenberger G.W."/>
            <person name="White C.W."/>
            <person name="Williams A.W."/>
            <person name="Woodworth J.W."/>
            <person name="Wright R.W."/>
            <person name="Zhu Y.Z."/>
            <person name="Han Y.H."/>
            <person name="Newsham I.N."/>
            <person name="Nazareth L.N."/>
            <person name="Worley K.W."/>
            <person name="Muzny D.M."/>
            <person name="Rogers J.R."/>
            <person name="Gibbs R.G."/>
        </authorList>
    </citation>
    <scope>NUCLEOTIDE SEQUENCE [LARGE SCALE GENOMIC DNA]</scope>
</reference>
<evidence type="ECO:0000256" key="1">
    <source>
        <dbReference type="SAM" id="MobiDB-lite"/>
    </source>
</evidence>
<keyword evidence="3" id="KW-1185">Reference proteome</keyword>
<evidence type="ECO:0000313" key="2">
    <source>
        <dbReference type="Ensembl" id="ENSPANP00000061119.1"/>
    </source>
</evidence>
<feature type="region of interest" description="Disordered" evidence="1">
    <location>
        <begin position="198"/>
        <end position="248"/>
    </location>
</feature>
<feature type="region of interest" description="Disordered" evidence="1">
    <location>
        <begin position="82"/>
        <end position="179"/>
    </location>
</feature>
<feature type="compositionally biased region" description="Low complexity" evidence="1">
    <location>
        <begin position="17"/>
        <end position="32"/>
    </location>
</feature>
<dbReference type="GeneTree" id="ENSGT01150000286943"/>
<feature type="compositionally biased region" description="Basic and acidic residues" evidence="1">
    <location>
        <begin position="108"/>
        <end position="117"/>
    </location>
</feature>
<dbReference type="PANTHER" id="PTHR12138">
    <property type="entry name" value="PRIMATE-EXPANDED PROTEIN FAMILY"/>
    <property type="match status" value="1"/>
</dbReference>
<accession>A0A8I5P085</accession>
<dbReference type="Proteomes" id="UP000028761">
    <property type="component" value="Chromosome 13"/>
</dbReference>
<reference evidence="2" key="2">
    <citation type="submission" date="2025-08" db="UniProtKB">
        <authorList>
            <consortium name="Ensembl"/>
        </authorList>
    </citation>
    <scope>IDENTIFICATION</scope>
</reference>
<dbReference type="PANTHER" id="PTHR12138:SF162">
    <property type="entry name" value="CHROMOSOME UNDETERMINED SCAFFOLD_275, WHOLE GENOME SHOTGUN SEQUENCE"/>
    <property type="match status" value="1"/>
</dbReference>
<feature type="compositionally biased region" description="Basic and acidic residues" evidence="1">
    <location>
        <begin position="127"/>
        <end position="141"/>
    </location>
</feature>
<proteinExistence type="predicted"/>
<organism evidence="2 3">
    <name type="scientific">Papio anubis</name>
    <name type="common">Olive baboon</name>
    <dbReference type="NCBI Taxonomy" id="9555"/>
    <lineage>
        <taxon>Eukaryota</taxon>
        <taxon>Metazoa</taxon>
        <taxon>Chordata</taxon>
        <taxon>Craniata</taxon>
        <taxon>Vertebrata</taxon>
        <taxon>Euteleostomi</taxon>
        <taxon>Mammalia</taxon>
        <taxon>Eutheria</taxon>
        <taxon>Euarchontoglires</taxon>
        <taxon>Primates</taxon>
        <taxon>Haplorrhini</taxon>
        <taxon>Catarrhini</taxon>
        <taxon>Cercopithecidae</taxon>
        <taxon>Cercopithecinae</taxon>
        <taxon>Papio</taxon>
    </lineage>
</organism>